<organism evidence="1">
    <name type="scientific">Amphimedon queenslandica</name>
    <name type="common">Sponge</name>
    <dbReference type="NCBI Taxonomy" id="400682"/>
    <lineage>
        <taxon>Eukaryota</taxon>
        <taxon>Metazoa</taxon>
        <taxon>Porifera</taxon>
        <taxon>Demospongiae</taxon>
        <taxon>Heteroscleromorpha</taxon>
        <taxon>Haplosclerida</taxon>
        <taxon>Niphatidae</taxon>
        <taxon>Amphimedon</taxon>
    </lineage>
</organism>
<protein>
    <submittedName>
        <fullName evidence="1">Uncharacterized protein</fullName>
    </submittedName>
</protein>
<dbReference type="EnsemblMetazoa" id="Aqu2.1.38906_001">
    <property type="protein sequence ID" value="Aqu2.1.38906_001"/>
    <property type="gene ID" value="Aqu2.1.38906"/>
</dbReference>
<name>A0A1X7VFS9_AMPQE</name>
<sequence length="107" mass="12008">MKGNDRLYGMKGDNTCLVGPILRACVHIDGLKKYIVFQSTSDSPPPGARKLEKFDFERNETRRLFSGADSAESFVKIWQEQIEADLSSGIFNPKKHSTQSKVTMIVV</sequence>
<evidence type="ECO:0000313" key="1">
    <source>
        <dbReference type="EnsemblMetazoa" id="Aqu2.1.38906_001"/>
    </source>
</evidence>
<reference evidence="1" key="1">
    <citation type="submission" date="2017-05" db="UniProtKB">
        <authorList>
            <consortium name="EnsemblMetazoa"/>
        </authorList>
    </citation>
    <scope>IDENTIFICATION</scope>
</reference>
<accession>A0A1X7VFS9</accession>
<proteinExistence type="predicted"/>
<dbReference type="InParanoid" id="A0A1X7VFS9"/>
<dbReference type="AlphaFoldDB" id="A0A1X7VFS9"/>